<keyword evidence="2" id="KW-0472">Membrane</keyword>
<feature type="transmembrane region" description="Helical" evidence="2">
    <location>
        <begin position="343"/>
        <end position="367"/>
    </location>
</feature>
<feature type="transmembrane region" description="Helical" evidence="2">
    <location>
        <begin position="137"/>
        <end position="163"/>
    </location>
</feature>
<organism evidence="3 4">
    <name type="scientific">Microbotryum silenes-dioicae</name>
    <dbReference type="NCBI Taxonomy" id="796604"/>
    <lineage>
        <taxon>Eukaryota</taxon>
        <taxon>Fungi</taxon>
        <taxon>Dikarya</taxon>
        <taxon>Basidiomycota</taxon>
        <taxon>Pucciniomycotina</taxon>
        <taxon>Microbotryomycetes</taxon>
        <taxon>Microbotryales</taxon>
        <taxon>Microbotryaceae</taxon>
        <taxon>Microbotryum</taxon>
    </lineage>
</organism>
<gene>
    <name evidence="3" type="primary">BQ5605_C035g11408</name>
    <name evidence="3" type="ORF">BQ5605_C035G11408</name>
</gene>
<dbReference type="Proteomes" id="UP000249464">
    <property type="component" value="Unassembled WGS sequence"/>
</dbReference>
<sequence>MALRLSSSGTLDRIEPPQPFVALPPRDPTASSDPSLSDPISASVALPAASTTTTTTAAAAPALDAKMPSSTATPVALSPDEAALATQQRRFARSQIALPISLLVFIIASLLSSLVAKPTLAEVSELYLTVMTPATKLIGLYWLVIASLLVGQLFISGGLTVIWLGTHSQAILLGVGPAGSQPILVKGVGLRLAFVNLLMSAWIGCFVLRFFLVAQIILLVVLIMVISIWATLLRFPPVASRPFYFVFIHMPIRMLLAILLQVDVWQGGLLALRYYRHPAKSGHRPSWEAAHSTHGWIMFAIIIVVALINAAEVFYLRDFVFAASCNYLVVAETIQSEGKSAQIWIALVLAAVMVGVSLLSSVGWSMIKHDREGAIRLADEEEVARA</sequence>
<feature type="compositionally biased region" description="Polar residues" evidence="1">
    <location>
        <begin position="29"/>
        <end position="39"/>
    </location>
</feature>
<reference evidence="3 4" key="1">
    <citation type="submission" date="2016-11" db="EMBL/GenBank/DDBJ databases">
        <authorList>
            <person name="Jaros S."/>
            <person name="Januszkiewicz K."/>
            <person name="Wedrychowicz H."/>
        </authorList>
    </citation>
    <scope>NUCLEOTIDE SEQUENCE [LARGE SCALE GENOMIC DNA]</scope>
</reference>
<feature type="transmembrane region" description="Helical" evidence="2">
    <location>
        <begin position="296"/>
        <end position="316"/>
    </location>
</feature>
<dbReference type="PANTHER" id="PTHR37992">
    <property type="entry name" value="EXPRESSED PROTEIN"/>
    <property type="match status" value="1"/>
</dbReference>
<evidence type="ECO:0000256" key="1">
    <source>
        <dbReference type="SAM" id="MobiDB-lite"/>
    </source>
</evidence>
<dbReference type="InterPro" id="IPR013920">
    <property type="entry name" value="DUF1774_fun"/>
</dbReference>
<feature type="transmembrane region" description="Helical" evidence="2">
    <location>
        <begin position="96"/>
        <end position="116"/>
    </location>
</feature>
<name>A0A2X0N2E0_9BASI</name>
<protein>
    <submittedName>
        <fullName evidence="3">BQ5605_C035g11408 protein</fullName>
    </submittedName>
</protein>
<evidence type="ECO:0000313" key="3">
    <source>
        <dbReference type="EMBL" id="SGY97498.1"/>
    </source>
</evidence>
<feature type="transmembrane region" description="Helical" evidence="2">
    <location>
        <begin position="210"/>
        <end position="232"/>
    </location>
</feature>
<accession>A0A2X0N2E0</accession>
<proteinExistence type="predicted"/>
<dbReference type="AlphaFoldDB" id="A0A2X0N2E0"/>
<feature type="compositionally biased region" description="Polar residues" evidence="1">
    <location>
        <begin position="1"/>
        <end position="10"/>
    </location>
</feature>
<feature type="transmembrane region" description="Helical" evidence="2">
    <location>
        <begin position="252"/>
        <end position="275"/>
    </location>
</feature>
<keyword evidence="4" id="KW-1185">Reference proteome</keyword>
<evidence type="ECO:0000313" key="4">
    <source>
        <dbReference type="Proteomes" id="UP000249464"/>
    </source>
</evidence>
<dbReference type="EMBL" id="FQNC01000064">
    <property type="protein sequence ID" value="SGY97498.1"/>
    <property type="molecule type" value="Genomic_DNA"/>
</dbReference>
<evidence type="ECO:0000256" key="2">
    <source>
        <dbReference type="SAM" id="Phobius"/>
    </source>
</evidence>
<feature type="region of interest" description="Disordered" evidence="1">
    <location>
        <begin position="1"/>
        <end position="39"/>
    </location>
</feature>
<dbReference type="STRING" id="796604.A0A2X0N2E0"/>
<dbReference type="PANTHER" id="PTHR37992:SF1">
    <property type="entry name" value="DUF1774-DOMAIN-CONTAINING PROTEIN"/>
    <property type="match status" value="1"/>
</dbReference>
<keyword evidence="2" id="KW-0812">Transmembrane</keyword>
<keyword evidence="2" id="KW-1133">Transmembrane helix</keyword>
<feature type="transmembrane region" description="Helical" evidence="2">
    <location>
        <begin position="183"/>
        <end position="203"/>
    </location>
</feature>